<comment type="caution">
    <text evidence="3">The sequence shown here is derived from an EMBL/GenBank/DDBJ whole genome shotgun (WGS) entry which is preliminary data.</text>
</comment>
<proteinExistence type="predicted"/>
<accession>A0ABV4CH75</accession>
<dbReference type="InterPro" id="IPR007278">
    <property type="entry name" value="DUF397"/>
</dbReference>
<evidence type="ECO:0000259" key="2">
    <source>
        <dbReference type="Pfam" id="PF04149"/>
    </source>
</evidence>
<dbReference type="Pfam" id="PF04149">
    <property type="entry name" value="DUF397"/>
    <property type="match status" value="1"/>
</dbReference>
<organism evidence="3 4">
    <name type="scientific">Saccharopolyspora cebuensis</name>
    <dbReference type="NCBI Taxonomy" id="418759"/>
    <lineage>
        <taxon>Bacteria</taxon>
        <taxon>Bacillati</taxon>
        <taxon>Actinomycetota</taxon>
        <taxon>Actinomycetes</taxon>
        <taxon>Pseudonocardiales</taxon>
        <taxon>Pseudonocardiaceae</taxon>
        <taxon>Saccharopolyspora</taxon>
    </lineage>
</organism>
<protein>
    <submittedName>
        <fullName evidence="3">DUF397 domain-containing protein</fullName>
    </submittedName>
</protein>
<keyword evidence="4" id="KW-1185">Reference proteome</keyword>
<gene>
    <name evidence="3" type="ORF">AB8O55_13460</name>
</gene>
<dbReference type="EMBL" id="JBGEHV010000021">
    <property type="protein sequence ID" value="MEY8040408.1"/>
    <property type="molecule type" value="Genomic_DNA"/>
</dbReference>
<name>A0ABV4CH75_9PSEU</name>
<sequence>MREPEPVWHKSSRSNPNDSCVEVGRLGDRTAVRDSKDHGAGHLALSDEQWEKFLKAVCDDRFRL</sequence>
<evidence type="ECO:0000313" key="4">
    <source>
        <dbReference type="Proteomes" id="UP001564626"/>
    </source>
</evidence>
<dbReference type="RefSeq" id="WP_345367351.1">
    <property type="nucleotide sequence ID" value="NZ_BAABII010000018.1"/>
</dbReference>
<evidence type="ECO:0000313" key="3">
    <source>
        <dbReference type="EMBL" id="MEY8040408.1"/>
    </source>
</evidence>
<evidence type="ECO:0000256" key="1">
    <source>
        <dbReference type="SAM" id="MobiDB-lite"/>
    </source>
</evidence>
<feature type="domain" description="DUF397" evidence="2">
    <location>
        <begin position="7"/>
        <end position="57"/>
    </location>
</feature>
<dbReference type="Proteomes" id="UP001564626">
    <property type="component" value="Unassembled WGS sequence"/>
</dbReference>
<reference evidence="3 4" key="1">
    <citation type="submission" date="2024-08" db="EMBL/GenBank/DDBJ databases">
        <title>Genome mining of Saccharopolyspora cebuensis PGLac3 from Nigerian medicinal plant.</title>
        <authorList>
            <person name="Ezeobiora C.E."/>
            <person name="Igbokwe N.H."/>
            <person name="Amin D.H."/>
            <person name="Mendie U.E."/>
        </authorList>
    </citation>
    <scope>NUCLEOTIDE SEQUENCE [LARGE SCALE GENOMIC DNA]</scope>
    <source>
        <strain evidence="3 4">PGLac3</strain>
    </source>
</reference>
<feature type="region of interest" description="Disordered" evidence="1">
    <location>
        <begin position="1"/>
        <end position="21"/>
    </location>
</feature>